<comment type="caution">
    <text evidence="2">The sequence shown here is derived from an EMBL/GenBank/DDBJ whole genome shotgun (WGS) entry which is preliminary data.</text>
</comment>
<dbReference type="AlphaFoldDB" id="A0A9P6MX69"/>
<accession>A0A9P6MX69</accession>
<feature type="region of interest" description="Disordered" evidence="1">
    <location>
        <begin position="236"/>
        <end position="269"/>
    </location>
</feature>
<dbReference type="Proteomes" id="UP000703661">
    <property type="component" value="Unassembled WGS sequence"/>
</dbReference>
<reference evidence="2" key="1">
    <citation type="journal article" date="2020" name="Fungal Divers.">
        <title>Resolving the Mortierellaceae phylogeny through synthesis of multi-gene phylogenetics and phylogenomics.</title>
        <authorList>
            <person name="Vandepol N."/>
            <person name="Liber J."/>
            <person name="Desiro A."/>
            <person name="Na H."/>
            <person name="Kennedy M."/>
            <person name="Barry K."/>
            <person name="Grigoriev I.V."/>
            <person name="Miller A.N."/>
            <person name="O'Donnell K."/>
            <person name="Stajich J.E."/>
            <person name="Bonito G."/>
        </authorList>
    </citation>
    <scope>NUCLEOTIDE SEQUENCE</scope>
    <source>
        <strain evidence="2">NRRL 2769</strain>
    </source>
</reference>
<evidence type="ECO:0000256" key="1">
    <source>
        <dbReference type="SAM" id="MobiDB-lite"/>
    </source>
</evidence>
<evidence type="ECO:0000313" key="2">
    <source>
        <dbReference type="EMBL" id="KAG0016455.1"/>
    </source>
</evidence>
<dbReference type="EMBL" id="JAAAID010000532">
    <property type="protein sequence ID" value="KAG0016455.1"/>
    <property type="molecule type" value="Genomic_DNA"/>
</dbReference>
<name>A0A9P6MX69_9FUNG</name>
<feature type="region of interest" description="Disordered" evidence="1">
    <location>
        <begin position="120"/>
        <end position="219"/>
    </location>
</feature>
<feature type="compositionally biased region" description="Basic and acidic residues" evidence="1">
    <location>
        <begin position="247"/>
        <end position="269"/>
    </location>
</feature>
<organism evidence="2 3">
    <name type="scientific">Entomortierella chlamydospora</name>
    <dbReference type="NCBI Taxonomy" id="101097"/>
    <lineage>
        <taxon>Eukaryota</taxon>
        <taxon>Fungi</taxon>
        <taxon>Fungi incertae sedis</taxon>
        <taxon>Mucoromycota</taxon>
        <taxon>Mortierellomycotina</taxon>
        <taxon>Mortierellomycetes</taxon>
        <taxon>Mortierellales</taxon>
        <taxon>Mortierellaceae</taxon>
        <taxon>Entomortierella</taxon>
    </lineage>
</organism>
<sequence>MASRISSAVDGSPSSKYTRLSIRSREELENQLEDDSTSNPPSPLANIQHPTKNLIAKSHSSATTPEMPVKSSDFSSGTDVDLQWPSPETLERADSRLDTASKDLAKNWKRRTVISVLVPKIHGGEVTDDLKPLGLASPPSLSGAPSAPEGKRKRTGTIGSEDNNTNETTPTAPSSRDPISIVDIKSQDRPRSGPQLAGNKKPRPVRIRSPTLHRSMTDPTQLTHHLQSLAAIGAGSAGKRVSFQPSAEDKEQERQWFRESDTDSWRVGS</sequence>
<feature type="region of interest" description="Disordered" evidence="1">
    <location>
        <begin position="1"/>
        <end position="100"/>
    </location>
</feature>
<feature type="compositionally biased region" description="Low complexity" evidence="1">
    <location>
        <begin position="132"/>
        <end position="148"/>
    </location>
</feature>
<evidence type="ECO:0000313" key="3">
    <source>
        <dbReference type="Proteomes" id="UP000703661"/>
    </source>
</evidence>
<feature type="compositionally biased region" description="Basic and acidic residues" evidence="1">
    <location>
        <begin position="89"/>
        <end position="100"/>
    </location>
</feature>
<protein>
    <submittedName>
        <fullName evidence="2">Uncharacterized protein</fullName>
    </submittedName>
</protein>
<feature type="compositionally biased region" description="Polar residues" evidence="1">
    <location>
        <begin position="157"/>
        <end position="174"/>
    </location>
</feature>
<keyword evidence="3" id="KW-1185">Reference proteome</keyword>
<feature type="compositionally biased region" description="Basic and acidic residues" evidence="1">
    <location>
        <begin position="122"/>
        <end position="131"/>
    </location>
</feature>
<gene>
    <name evidence="2" type="ORF">BGZ80_009222</name>
</gene>
<proteinExistence type="predicted"/>